<accession>A0A182E7Y0</accession>
<reference evidence="5" key="1">
    <citation type="submission" date="2016-06" db="UniProtKB">
        <authorList>
            <consortium name="WormBaseParasite"/>
        </authorList>
    </citation>
    <scope>IDENTIFICATION</scope>
</reference>
<dbReference type="GO" id="GO:0005634">
    <property type="term" value="C:nucleus"/>
    <property type="evidence" value="ECO:0007669"/>
    <property type="project" value="TreeGrafter"/>
</dbReference>
<dbReference type="AlphaFoldDB" id="A0A182E7Y0"/>
<organism evidence="5">
    <name type="scientific">Onchocerca ochengi</name>
    <name type="common">Filarial nematode worm</name>
    <dbReference type="NCBI Taxonomy" id="42157"/>
    <lineage>
        <taxon>Eukaryota</taxon>
        <taxon>Metazoa</taxon>
        <taxon>Ecdysozoa</taxon>
        <taxon>Nematoda</taxon>
        <taxon>Chromadorea</taxon>
        <taxon>Rhabditida</taxon>
        <taxon>Spirurina</taxon>
        <taxon>Spiruromorpha</taxon>
        <taxon>Filarioidea</taxon>
        <taxon>Onchocercidae</taxon>
        <taxon>Onchocerca</taxon>
    </lineage>
</organism>
<dbReference type="PANTHER" id="PTHR21359:SF1">
    <property type="entry name" value="DUF5577 DOMAIN-CONTAINING PROTEIN"/>
    <property type="match status" value="1"/>
</dbReference>
<feature type="region of interest" description="Disordered" evidence="1">
    <location>
        <begin position="261"/>
        <end position="284"/>
    </location>
</feature>
<feature type="compositionally biased region" description="Polar residues" evidence="1">
    <location>
        <begin position="271"/>
        <end position="284"/>
    </location>
</feature>
<dbReference type="PANTHER" id="PTHR21359">
    <property type="entry name" value="DUF5577 DOMAIN-CONTAINING PROTEIN"/>
    <property type="match status" value="1"/>
</dbReference>
<gene>
    <name evidence="3" type="ORF">NOO_LOCUS4129</name>
</gene>
<dbReference type="OrthoDB" id="10067653at2759"/>
<feature type="domain" description="SAM" evidence="2">
    <location>
        <begin position="126"/>
        <end position="189"/>
    </location>
</feature>
<dbReference type="Pfam" id="PF18017">
    <property type="entry name" value="SAM_4"/>
    <property type="match status" value="1"/>
</dbReference>
<evidence type="ECO:0000256" key="1">
    <source>
        <dbReference type="SAM" id="MobiDB-lite"/>
    </source>
</evidence>
<sequence>MASKFYKRFLRLASRWPQQPENLQSPNRDASVFLKNEIERIFRKEQNTFDDESCEKRLESLEQIVSNNHLRSFPCNYKAGALALSLEQLRKMNSPQGRFMLGLESQPPGIDLTDRGIFSRLFILKWQRFFIAAGIPGTIALKYSKSFAEQRMQFTMLDALDKSVLIELGIETVGDQIAILQHIRKLKSSQKEITNCNSSAVESNNIATAKEKKAISTAPDRDDIYHIHLPVGTTPKTRAILRKHSVLKSAGLLKRGSSGIRQSGKDILPSAKQNSRVRQSSTAGSKCSTTIVAASSEVSSTTDEFYDRLGVKGLISDQFGAQNSARVNTSSSASLFERAINESASNRIAEPVFRVRISEMGAWNPRSRINDRTMSKFNGAIRKRRTQNATPIKNTARSVVNMRHIVGRDRRSVFYRLS</sequence>
<dbReference type="PROSITE" id="PS50105">
    <property type="entry name" value="SAM_DOMAIN"/>
    <property type="match status" value="1"/>
</dbReference>
<dbReference type="Proteomes" id="UP000271087">
    <property type="component" value="Unassembled WGS sequence"/>
</dbReference>
<dbReference type="WBParaSite" id="nOo.2.0.1.t04129-RA">
    <property type="protein sequence ID" value="nOo.2.0.1.t04129-RA"/>
    <property type="gene ID" value="nOo.2.0.1.g04129"/>
</dbReference>
<keyword evidence="4" id="KW-1185">Reference proteome</keyword>
<proteinExistence type="predicted"/>
<dbReference type="Pfam" id="PF20180">
    <property type="entry name" value="UQCC2_CBP6"/>
    <property type="match status" value="1"/>
</dbReference>
<dbReference type="Gene3D" id="1.10.150.50">
    <property type="entry name" value="Transcription Factor, Ets-1"/>
    <property type="match status" value="1"/>
</dbReference>
<evidence type="ECO:0000313" key="4">
    <source>
        <dbReference type="Proteomes" id="UP000271087"/>
    </source>
</evidence>
<dbReference type="InterPro" id="IPR039161">
    <property type="entry name" value="C19orf47-like"/>
</dbReference>
<dbReference type="SUPFAM" id="SSF47769">
    <property type="entry name" value="SAM/Pointed domain"/>
    <property type="match status" value="1"/>
</dbReference>
<evidence type="ECO:0000313" key="3">
    <source>
        <dbReference type="EMBL" id="VDK71847.1"/>
    </source>
</evidence>
<protein>
    <submittedName>
        <fullName evidence="5">SAM domain-containing protein</fullName>
    </submittedName>
</protein>
<reference evidence="3 4" key="2">
    <citation type="submission" date="2018-08" db="EMBL/GenBank/DDBJ databases">
        <authorList>
            <person name="Laetsch R D."/>
            <person name="Stevens L."/>
            <person name="Kumar S."/>
            <person name="Blaxter L. M."/>
        </authorList>
    </citation>
    <scope>NUCLEOTIDE SEQUENCE [LARGE SCALE GENOMIC DNA]</scope>
</reference>
<dbReference type="InterPro" id="IPR013761">
    <property type="entry name" value="SAM/pointed_sf"/>
</dbReference>
<dbReference type="EMBL" id="UYRW01000881">
    <property type="protein sequence ID" value="VDK71847.1"/>
    <property type="molecule type" value="Genomic_DNA"/>
</dbReference>
<evidence type="ECO:0000259" key="2">
    <source>
        <dbReference type="PROSITE" id="PS50105"/>
    </source>
</evidence>
<evidence type="ECO:0000313" key="5">
    <source>
        <dbReference type="WBParaSite" id="nOo.2.0.1.t04129-RA"/>
    </source>
</evidence>
<dbReference type="InterPro" id="IPR001660">
    <property type="entry name" value="SAM"/>
</dbReference>
<name>A0A182E7Y0_ONCOC</name>